<dbReference type="GO" id="GO:0000245">
    <property type="term" value="P:spliceosomal complex assembly"/>
    <property type="evidence" value="ECO:0007669"/>
    <property type="project" value="TreeGrafter"/>
</dbReference>
<comment type="caution">
    <text evidence="12">The sequence shown here is derived from an EMBL/GenBank/DDBJ whole genome shotgun (WGS) entry which is preliminary data.</text>
</comment>
<dbReference type="Proteomes" id="UP000601435">
    <property type="component" value="Unassembled WGS sequence"/>
</dbReference>
<dbReference type="InterPro" id="IPR000719">
    <property type="entry name" value="Prot_kinase_dom"/>
</dbReference>
<comment type="catalytic activity">
    <reaction evidence="7">
        <text>L-threonyl-[protein] + ATP = O-phospho-L-threonyl-[protein] + ADP + H(+)</text>
        <dbReference type="Rhea" id="RHEA:46608"/>
        <dbReference type="Rhea" id="RHEA-COMP:11060"/>
        <dbReference type="Rhea" id="RHEA-COMP:11605"/>
        <dbReference type="ChEBI" id="CHEBI:15378"/>
        <dbReference type="ChEBI" id="CHEBI:30013"/>
        <dbReference type="ChEBI" id="CHEBI:30616"/>
        <dbReference type="ChEBI" id="CHEBI:61977"/>
        <dbReference type="ChEBI" id="CHEBI:456216"/>
        <dbReference type="EC" id="2.7.11.1"/>
    </reaction>
</comment>
<keyword evidence="13" id="KW-1185">Reference proteome</keyword>
<dbReference type="InterPro" id="IPR001245">
    <property type="entry name" value="Ser-Thr/Tyr_kinase_cat_dom"/>
</dbReference>
<keyword evidence="3" id="KW-0808">Transferase</keyword>
<keyword evidence="6 9" id="KW-0067">ATP-binding</keyword>
<dbReference type="SUPFAM" id="SSF56112">
    <property type="entry name" value="Protein kinase-like (PK-like)"/>
    <property type="match status" value="1"/>
</dbReference>
<feature type="binding site" evidence="9">
    <location>
        <position position="109"/>
    </location>
    <ligand>
        <name>ATP</name>
        <dbReference type="ChEBI" id="CHEBI:30616"/>
    </ligand>
</feature>
<dbReference type="GO" id="GO:0050684">
    <property type="term" value="P:regulation of mRNA processing"/>
    <property type="evidence" value="ECO:0007669"/>
    <property type="project" value="TreeGrafter"/>
</dbReference>
<dbReference type="Pfam" id="PF07714">
    <property type="entry name" value="PK_Tyr_Ser-Thr"/>
    <property type="match status" value="1"/>
</dbReference>
<dbReference type="InterPro" id="IPR011009">
    <property type="entry name" value="Kinase-like_dom_sf"/>
</dbReference>
<keyword evidence="5" id="KW-0418">Kinase</keyword>
<dbReference type="GO" id="GO:0005524">
    <property type="term" value="F:ATP binding"/>
    <property type="evidence" value="ECO:0007669"/>
    <property type="project" value="UniProtKB-UniRule"/>
</dbReference>
<evidence type="ECO:0000256" key="1">
    <source>
        <dbReference type="ARBA" id="ARBA00012513"/>
    </source>
</evidence>
<proteinExistence type="predicted"/>
<dbReference type="AlphaFoldDB" id="A0A812QYJ2"/>
<comment type="catalytic activity">
    <reaction evidence="8">
        <text>L-seryl-[protein] + ATP = O-phospho-L-seryl-[protein] + ADP + H(+)</text>
        <dbReference type="Rhea" id="RHEA:17989"/>
        <dbReference type="Rhea" id="RHEA-COMP:9863"/>
        <dbReference type="Rhea" id="RHEA-COMP:11604"/>
        <dbReference type="ChEBI" id="CHEBI:15378"/>
        <dbReference type="ChEBI" id="CHEBI:29999"/>
        <dbReference type="ChEBI" id="CHEBI:30616"/>
        <dbReference type="ChEBI" id="CHEBI:83421"/>
        <dbReference type="ChEBI" id="CHEBI:456216"/>
        <dbReference type="EC" id="2.7.11.1"/>
    </reaction>
</comment>
<feature type="compositionally biased region" description="Low complexity" evidence="10">
    <location>
        <begin position="29"/>
        <end position="47"/>
    </location>
</feature>
<dbReference type="InterPro" id="IPR017441">
    <property type="entry name" value="Protein_kinase_ATP_BS"/>
</dbReference>
<evidence type="ECO:0000256" key="2">
    <source>
        <dbReference type="ARBA" id="ARBA00022527"/>
    </source>
</evidence>
<feature type="compositionally biased region" description="Basic residues" evidence="10">
    <location>
        <begin position="1"/>
        <end position="28"/>
    </location>
</feature>
<evidence type="ECO:0000259" key="11">
    <source>
        <dbReference type="PROSITE" id="PS50011"/>
    </source>
</evidence>
<accession>A0A812QYJ2</accession>
<dbReference type="PROSITE" id="PS50011">
    <property type="entry name" value="PROTEIN_KINASE_DOM"/>
    <property type="match status" value="1"/>
</dbReference>
<dbReference type="PANTHER" id="PTHR47634:SF9">
    <property type="entry name" value="PROTEIN KINASE DOMAIN-CONTAINING PROTEIN-RELATED"/>
    <property type="match status" value="1"/>
</dbReference>
<feature type="domain" description="Protein kinase" evidence="11">
    <location>
        <begin position="76"/>
        <end position="234"/>
    </location>
</feature>
<evidence type="ECO:0000256" key="7">
    <source>
        <dbReference type="ARBA" id="ARBA00047899"/>
    </source>
</evidence>
<dbReference type="OrthoDB" id="2649at2759"/>
<name>A0A812QYJ2_9DINO</name>
<dbReference type="GO" id="GO:0005737">
    <property type="term" value="C:cytoplasm"/>
    <property type="evidence" value="ECO:0007669"/>
    <property type="project" value="TreeGrafter"/>
</dbReference>
<dbReference type="InterPro" id="IPR051334">
    <property type="entry name" value="SRPK"/>
</dbReference>
<organism evidence="12 13">
    <name type="scientific">Symbiodinium necroappetens</name>
    <dbReference type="NCBI Taxonomy" id="1628268"/>
    <lineage>
        <taxon>Eukaryota</taxon>
        <taxon>Sar</taxon>
        <taxon>Alveolata</taxon>
        <taxon>Dinophyceae</taxon>
        <taxon>Suessiales</taxon>
        <taxon>Symbiodiniaceae</taxon>
        <taxon>Symbiodinium</taxon>
    </lineage>
</organism>
<dbReference type="SMART" id="SM00220">
    <property type="entry name" value="S_TKc"/>
    <property type="match status" value="1"/>
</dbReference>
<sequence>MPPPRRTKVPRKAKGKKKPPAKPVRRSSTRSSSYSESSYGSDGSSSPEHSDEDDPKEYKRGGYHPVMPYQLYNARYRVLSKLGAGAFSTVWLCTDEKDSSQEPRLIAMKVCKSKKSVTEQAQDEVMLLERLHQDGSSPHVVKMLDHFWHTGTNGRHKCMTFEVMGENLLALVRHHNYEGLPRDLCRRLSRRRRVDTALNLPAEVHDAGVCQLFKSKLHRTGEEMCLQCTPIRNE</sequence>
<evidence type="ECO:0000256" key="5">
    <source>
        <dbReference type="ARBA" id="ARBA00022777"/>
    </source>
</evidence>
<evidence type="ECO:0000256" key="6">
    <source>
        <dbReference type="ARBA" id="ARBA00022840"/>
    </source>
</evidence>
<reference evidence="12" key="1">
    <citation type="submission" date="2021-02" db="EMBL/GenBank/DDBJ databases">
        <authorList>
            <person name="Dougan E. K."/>
            <person name="Rhodes N."/>
            <person name="Thang M."/>
            <person name="Chan C."/>
        </authorList>
    </citation>
    <scope>NUCLEOTIDE SEQUENCE</scope>
</reference>
<dbReference type="EMBL" id="CAJNJA010017875">
    <property type="protein sequence ID" value="CAE7409832.1"/>
    <property type="molecule type" value="Genomic_DNA"/>
</dbReference>
<dbReference type="PANTHER" id="PTHR47634">
    <property type="entry name" value="PROTEIN KINASE DOMAIN-CONTAINING PROTEIN-RELATED"/>
    <property type="match status" value="1"/>
</dbReference>
<dbReference type="GO" id="GO:0004674">
    <property type="term" value="F:protein serine/threonine kinase activity"/>
    <property type="evidence" value="ECO:0007669"/>
    <property type="project" value="UniProtKB-KW"/>
</dbReference>
<evidence type="ECO:0000313" key="12">
    <source>
        <dbReference type="EMBL" id="CAE7409832.1"/>
    </source>
</evidence>
<keyword evidence="4 9" id="KW-0547">Nucleotide-binding</keyword>
<dbReference type="GO" id="GO:0005634">
    <property type="term" value="C:nucleus"/>
    <property type="evidence" value="ECO:0007669"/>
    <property type="project" value="TreeGrafter"/>
</dbReference>
<evidence type="ECO:0000256" key="10">
    <source>
        <dbReference type="SAM" id="MobiDB-lite"/>
    </source>
</evidence>
<evidence type="ECO:0000256" key="8">
    <source>
        <dbReference type="ARBA" id="ARBA00048679"/>
    </source>
</evidence>
<evidence type="ECO:0000256" key="3">
    <source>
        <dbReference type="ARBA" id="ARBA00022679"/>
    </source>
</evidence>
<feature type="region of interest" description="Disordered" evidence="10">
    <location>
        <begin position="1"/>
        <end position="63"/>
    </location>
</feature>
<dbReference type="Gene3D" id="3.30.200.20">
    <property type="entry name" value="Phosphorylase Kinase, domain 1"/>
    <property type="match status" value="1"/>
</dbReference>
<evidence type="ECO:0000256" key="4">
    <source>
        <dbReference type="ARBA" id="ARBA00022741"/>
    </source>
</evidence>
<gene>
    <name evidence="12" type="ORF">SNEC2469_LOCUS11272</name>
</gene>
<dbReference type="EC" id="2.7.11.1" evidence="1"/>
<keyword evidence="2" id="KW-0723">Serine/threonine-protein kinase</keyword>
<protein>
    <recommendedName>
        <fullName evidence="1">non-specific serine/threonine protein kinase</fullName>
        <ecNumber evidence="1">2.7.11.1</ecNumber>
    </recommendedName>
</protein>
<dbReference type="Gene3D" id="1.10.510.10">
    <property type="entry name" value="Transferase(Phosphotransferase) domain 1"/>
    <property type="match status" value="1"/>
</dbReference>
<dbReference type="PROSITE" id="PS00107">
    <property type="entry name" value="PROTEIN_KINASE_ATP"/>
    <property type="match status" value="1"/>
</dbReference>
<evidence type="ECO:0000313" key="13">
    <source>
        <dbReference type="Proteomes" id="UP000601435"/>
    </source>
</evidence>
<evidence type="ECO:0000256" key="9">
    <source>
        <dbReference type="PROSITE-ProRule" id="PRU10141"/>
    </source>
</evidence>